<name>A0ABV9ZJ51_9PSEU</name>
<dbReference type="InterPro" id="IPR034981">
    <property type="entry name" value="Imelysin-like_EfeO/Algp7"/>
</dbReference>
<evidence type="ECO:0000256" key="2">
    <source>
        <dbReference type="ARBA" id="ARBA00005989"/>
    </source>
</evidence>
<protein>
    <submittedName>
        <fullName evidence="7">Iron uptake system protein EfeO</fullName>
    </submittedName>
</protein>
<accession>A0ABV9ZJ51</accession>
<evidence type="ECO:0000313" key="7">
    <source>
        <dbReference type="EMBL" id="MFC5140780.1"/>
    </source>
</evidence>
<reference evidence="8" key="1">
    <citation type="journal article" date="2019" name="Int. J. Syst. Evol. Microbiol.">
        <title>The Global Catalogue of Microorganisms (GCM) 10K type strain sequencing project: providing services to taxonomists for standard genome sequencing and annotation.</title>
        <authorList>
            <consortium name="The Broad Institute Genomics Platform"/>
            <consortium name="The Broad Institute Genome Sequencing Center for Infectious Disease"/>
            <person name="Wu L."/>
            <person name="Ma J."/>
        </authorList>
    </citation>
    <scope>NUCLEOTIDE SEQUENCE [LARGE SCALE GENOMIC DNA]</scope>
    <source>
        <strain evidence="8">XZYJ18</strain>
    </source>
</reference>
<feature type="signal peptide" evidence="4">
    <location>
        <begin position="1"/>
        <end position="30"/>
    </location>
</feature>
<evidence type="ECO:0000256" key="4">
    <source>
        <dbReference type="SAM" id="SignalP"/>
    </source>
</evidence>
<evidence type="ECO:0000256" key="1">
    <source>
        <dbReference type="ARBA" id="ARBA00004418"/>
    </source>
</evidence>
<dbReference type="PROSITE" id="PS51257">
    <property type="entry name" value="PROKAR_LIPOPROTEIN"/>
    <property type="match status" value="1"/>
</dbReference>
<feature type="domain" description="Imelysin-like" evidence="5">
    <location>
        <begin position="151"/>
        <end position="381"/>
    </location>
</feature>
<dbReference type="PANTHER" id="PTHR39192:SF1">
    <property type="entry name" value="IRON UPTAKE SYSTEM COMPONENT EFEO"/>
    <property type="match status" value="1"/>
</dbReference>
<evidence type="ECO:0000259" key="5">
    <source>
        <dbReference type="Pfam" id="PF09375"/>
    </source>
</evidence>
<feature type="chain" id="PRO_5045535152" evidence="4">
    <location>
        <begin position="31"/>
        <end position="388"/>
    </location>
</feature>
<keyword evidence="3 4" id="KW-0732">Signal</keyword>
<organism evidence="7 8">
    <name type="scientific">Actinomycetospora rhizophila</name>
    <dbReference type="NCBI Taxonomy" id="1416876"/>
    <lineage>
        <taxon>Bacteria</taxon>
        <taxon>Bacillati</taxon>
        <taxon>Actinomycetota</taxon>
        <taxon>Actinomycetes</taxon>
        <taxon>Pseudonocardiales</taxon>
        <taxon>Pseudonocardiaceae</taxon>
        <taxon>Actinomycetospora</taxon>
    </lineage>
</organism>
<dbReference type="Pfam" id="PF09375">
    <property type="entry name" value="Peptidase_M75"/>
    <property type="match status" value="1"/>
</dbReference>
<dbReference type="InterPro" id="IPR053377">
    <property type="entry name" value="Iron_uptake_EfeM/EfeO"/>
</dbReference>
<dbReference type="EMBL" id="JBHSKG010000012">
    <property type="protein sequence ID" value="MFC5140780.1"/>
    <property type="molecule type" value="Genomic_DNA"/>
</dbReference>
<dbReference type="InterPro" id="IPR018976">
    <property type="entry name" value="Imelysin-like"/>
</dbReference>
<comment type="similarity">
    <text evidence="2">Belongs to the EfeM/EfeO family.</text>
</comment>
<dbReference type="Proteomes" id="UP001596175">
    <property type="component" value="Unassembled WGS sequence"/>
</dbReference>
<comment type="caution">
    <text evidence="7">The sequence shown here is derived from an EMBL/GenBank/DDBJ whole genome shotgun (WGS) entry which is preliminary data.</text>
</comment>
<dbReference type="RefSeq" id="WP_378022947.1">
    <property type="nucleotide sequence ID" value="NZ_JBHSKG010000012.1"/>
</dbReference>
<dbReference type="InterPro" id="IPR050894">
    <property type="entry name" value="EfeM/EfeO_iron_uptake"/>
</dbReference>
<evidence type="ECO:0000313" key="8">
    <source>
        <dbReference type="Proteomes" id="UP001596175"/>
    </source>
</evidence>
<keyword evidence="8" id="KW-1185">Reference proteome</keyword>
<evidence type="ECO:0000256" key="3">
    <source>
        <dbReference type="ARBA" id="ARBA00022729"/>
    </source>
</evidence>
<dbReference type="Gene3D" id="1.20.1420.20">
    <property type="entry name" value="M75 peptidase, HXXE motif"/>
    <property type="match status" value="1"/>
</dbReference>
<dbReference type="InterPro" id="IPR038352">
    <property type="entry name" value="Imelysin_sf"/>
</dbReference>
<feature type="domain" description="EfeO-type cupredoxin-like" evidence="6">
    <location>
        <begin position="25"/>
        <end position="123"/>
    </location>
</feature>
<proteinExistence type="inferred from homology"/>
<dbReference type="Pfam" id="PF13473">
    <property type="entry name" value="Cupredoxin_1"/>
    <property type="match status" value="1"/>
</dbReference>
<dbReference type="NCBIfam" id="NF041757">
    <property type="entry name" value="EfeO"/>
    <property type="match status" value="1"/>
</dbReference>
<dbReference type="CDD" id="cd14656">
    <property type="entry name" value="Imelysin-like_EfeO"/>
    <property type="match status" value="1"/>
</dbReference>
<dbReference type="InterPro" id="IPR028096">
    <property type="entry name" value="EfeO_Cupredoxin"/>
</dbReference>
<gene>
    <name evidence="7" type="primary">efeO</name>
    <name evidence="7" type="ORF">ACFPK1_21265</name>
</gene>
<sequence>MSRRILAAGDGAKRSSTVVTGAALAMLALAACTSTAPPPPGQGGPIQVTASDTACEVSATEAPAGNISFAVQNTGTKITEFYVYGTGDRIVGEVENIGPGLSRQLIVEVPQGGQYTTACKPGMVGDGIRAPFTVTGSTAGSTSQDALLASAVAGYQRYTNSQIEAGIARTQEFVDAIKAGNVDQAKALFPVSRTYWERVEPVAESFGDIDPRVDGREDDERDPGVAWTGYHRLEKDLWVTGLQPDSAAMGDQLMADLRDLQTRAAALQLTPVQLANGAKELLDEVATGKITGEEDRYSHTDLWDFRANVDGSQAAVAALRPAIDQRDPALGPTLDQRFADVDALLEQYRSGDGYVLYTQLTEQDKQRMTQAVDALGEPVSQVAGLVTT</sequence>
<dbReference type="PANTHER" id="PTHR39192">
    <property type="entry name" value="IRON UPTAKE SYSTEM COMPONENT EFEO"/>
    <property type="match status" value="1"/>
</dbReference>
<evidence type="ECO:0000259" key="6">
    <source>
        <dbReference type="Pfam" id="PF13473"/>
    </source>
</evidence>
<comment type="subcellular location">
    <subcellularLocation>
        <location evidence="1">Periplasm</location>
    </subcellularLocation>
</comment>